<organism evidence="3 4">
    <name type="scientific">Arthrobacter jinronghuae</name>
    <dbReference type="NCBI Taxonomy" id="2964609"/>
    <lineage>
        <taxon>Bacteria</taxon>
        <taxon>Bacillati</taxon>
        <taxon>Actinomycetota</taxon>
        <taxon>Actinomycetes</taxon>
        <taxon>Micrococcales</taxon>
        <taxon>Micrococcaceae</taxon>
        <taxon>Arthrobacter</taxon>
    </lineage>
</organism>
<feature type="domain" description="CAAX prenyl protease 2/Lysostaphin resistance protein A-like" evidence="2">
    <location>
        <begin position="155"/>
        <end position="252"/>
    </location>
</feature>
<accession>A0ABT1NTM0</accession>
<feature type="transmembrane region" description="Helical" evidence="1">
    <location>
        <begin position="188"/>
        <end position="209"/>
    </location>
</feature>
<feature type="transmembrane region" description="Helical" evidence="1">
    <location>
        <begin position="215"/>
        <end position="235"/>
    </location>
</feature>
<feature type="transmembrane region" description="Helical" evidence="1">
    <location>
        <begin position="60"/>
        <end position="80"/>
    </location>
</feature>
<comment type="caution">
    <text evidence="3">The sequence shown here is derived from an EMBL/GenBank/DDBJ whole genome shotgun (WGS) entry which is preliminary data.</text>
</comment>
<feature type="transmembrane region" description="Helical" evidence="1">
    <location>
        <begin position="147"/>
        <end position="167"/>
    </location>
</feature>
<keyword evidence="1" id="KW-1133">Transmembrane helix</keyword>
<keyword evidence="1" id="KW-0472">Membrane</keyword>
<keyword evidence="3" id="KW-0645">Protease</keyword>
<evidence type="ECO:0000313" key="4">
    <source>
        <dbReference type="Proteomes" id="UP001206924"/>
    </source>
</evidence>
<gene>
    <name evidence="3" type="ORF">NNX28_08255</name>
</gene>
<dbReference type="InterPro" id="IPR003675">
    <property type="entry name" value="Rce1/LyrA-like_dom"/>
</dbReference>
<dbReference type="GO" id="GO:0008237">
    <property type="term" value="F:metallopeptidase activity"/>
    <property type="evidence" value="ECO:0007669"/>
    <property type="project" value="UniProtKB-KW"/>
</dbReference>
<feature type="transmembrane region" description="Helical" evidence="1">
    <location>
        <begin position="101"/>
        <end position="127"/>
    </location>
</feature>
<dbReference type="Pfam" id="PF02517">
    <property type="entry name" value="Rce1-like"/>
    <property type="match status" value="1"/>
</dbReference>
<dbReference type="Proteomes" id="UP001206924">
    <property type="component" value="Unassembled WGS sequence"/>
</dbReference>
<proteinExistence type="predicted"/>
<protein>
    <submittedName>
        <fullName evidence="3">CPBP family intramembrane metalloprotease</fullName>
    </submittedName>
</protein>
<feature type="transmembrane region" description="Helical" evidence="1">
    <location>
        <begin position="27"/>
        <end position="48"/>
    </location>
</feature>
<dbReference type="EMBL" id="JANFLP010000008">
    <property type="protein sequence ID" value="MCQ1949916.1"/>
    <property type="molecule type" value="Genomic_DNA"/>
</dbReference>
<name>A0ABT1NTM0_9MICC</name>
<sequence length="271" mass="28689">MKTVTVRQPGPSAADVGLAGRRATCLLLARLGMVAAATVAAWLIMRAVDGTATFPSSPMLASLSLIPVNIASLLLVSRLLRSEGSNLRSLFAPGRSVLRDAGWGLLWIAVLYIPFVLAVMATMWVLHGSGMFDAFATVFYDPDAATISSPAWSLILGILAVVTFAPLNAPAEEAVYRGYAQSRLSASWSPWPAMLVCSLAFGAQHAFFAPTTDAMVVYVVAFTVWGLGSALIVRAQGRLLPITIAHLLVNLMTSSPAVVFPVLVLTGVVQY</sequence>
<keyword evidence="3" id="KW-0482">Metalloprotease</keyword>
<dbReference type="RefSeq" id="WP_255865411.1">
    <property type="nucleotide sequence ID" value="NZ_CP104263.1"/>
</dbReference>
<feature type="transmembrane region" description="Helical" evidence="1">
    <location>
        <begin position="247"/>
        <end position="269"/>
    </location>
</feature>
<reference evidence="3 4" key="1">
    <citation type="submission" date="2022-07" db="EMBL/GenBank/DDBJ databases">
        <title>Novel species in genus Arthrobacter.</title>
        <authorList>
            <person name="Liu Y."/>
        </authorList>
    </citation>
    <scope>NUCLEOTIDE SEQUENCE [LARGE SCALE GENOMIC DNA]</scope>
    <source>
        <strain evidence="4">zg-Y859</strain>
    </source>
</reference>
<evidence type="ECO:0000313" key="3">
    <source>
        <dbReference type="EMBL" id="MCQ1949916.1"/>
    </source>
</evidence>
<evidence type="ECO:0000259" key="2">
    <source>
        <dbReference type="Pfam" id="PF02517"/>
    </source>
</evidence>
<evidence type="ECO:0000256" key="1">
    <source>
        <dbReference type="SAM" id="Phobius"/>
    </source>
</evidence>
<keyword evidence="4" id="KW-1185">Reference proteome</keyword>
<keyword evidence="3" id="KW-0378">Hydrolase</keyword>
<keyword evidence="1" id="KW-0812">Transmembrane</keyword>